<dbReference type="PANTHER" id="PTHR13593:SF146">
    <property type="entry name" value="PLC-LIKE PHOSPHODIESTERASE"/>
    <property type="match status" value="1"/>
</dbReference>
<dbReference type="Pfam" id="PF26146">
    <property type="entry name" value="PI-PLC_X"/>
    <property type="match status" value="1"/>
</dbReference>
<feature type="signal peptide" evidence="1">
    <location>
        <begin position="1"/>
        <end position="20"/>
    </location>
</feature>
<protein>
    <recommendedName>
        <fullName evidence="4">Phosphatidylinositol-specific phospholipase C X domain-containing protein</fullName>
    </recommendedName>
</protein>
<proteinExistence type="predicted"/>
<sequence length="290" mass="32463">MNPFCLTLILLASICLACNGDSRLCDRRYSSLVQIGTHNSAFIGITPINNQYISVTDQLDMGVRFLQVQTRSLRGGIGLCHTSCWTLNAGSLDDFLAEVAAWVNGHEEDVVTLLVTNSDGIPVEQFGLAFQDAGLGALVFRPKSFVELDEWPTLREFLNNGVKLIVFMGNYTDTEIVEYILPEFEYQWQNPFDETDSSFSNCSIDRPKHLRNSNPDGYMYMINHYLDFELPFGIKAPDQLHAGQTNSLESITRQADLCKERWGTAPNVILLDWVNVGQAIEAQQLLNGLA</sequence>
<dbReference type="Proteomes" id="UP000033483">
    <property type="component" value="Unassembled WGS sequence"/>
</dbReference>
<dbReference type="EMBL" id="LAEV01001192">
    <property type="protein sequence ID" value="KKA28719.1"/>
    <property type="molecule type" value="Genomic_DNA"/>
</dbReference>
<comment type="caution">
    <text evidence="2">The sequence shown here is derived from an EMBL/GenBank/DDBJ whole genome shotgun (WGS) entry which is preliminary data.</text>
</comment>
<dbReference type="OrthoDB" id="7984201at2759"/>
<evidence type="ECO:0000256" key="1">
    <source>
        <dbReference type="SAM" id="SignalP"/>
    </source>
</evidence>
<reference evidence="2 3" key="1">
    <citation type="submission" date="2015-03" db="EMBL/GenBank/DDBJ databases">
        <authorList>
            <person name="Radwan O."/>
            <person name="Al-Naeli F.A."/>
            <person name="Rendon G.A."/>
            <person name="Fields C."/>
        </authorList>
    </citation>
    <scope>NUCLEOTIDE SEQUENCE [LARGE SCALE GENOMIC DNA]</scope>
    <source>
        <strain evidence="2">CR-DP1</strain>
    </source>
</reference>
<dbReference type="PANTHER" id="PTHR13593">
    <property type="match status" value="1"/>
</dbReference>
<evidence type="ECO:0000313" key="3">
    <source>
        <dbReference type="Proteomes" id="UP000033483"/>
    </source>
</evidence>
<dbReference type="InterPro" id="IPR017946">
    <property type="entry name" value="PLC-like_Pdiesterase_TIM-brl"/>
</dbReference>
<accession>A0A0F4ZDP0</accession>
<dbReference type="SUPFAM" id="SSF51695">
    <property type="entry name" value="PLC-like phosphodiesterases"/>
    <property type="match status" value="1"/>
</dbReference>
<organism evidence="2 3">
    <name type="scientific">Thielaviopsis punctulata</name>
    <dbReference type="NCBI Taxonomy" id="72032"/>
    <lineage>
        <taxon>Eukaryota</taxon>
        <taxon>Fungi</taxon>
        <taxon>Dikarya</taxon>
        <taxon>Ascomycota</taxon>
        <taxon>Pezizomycotina</taxon>
        <taxon>Sordariomycetes</taxon>
        <taxon>Hypocreomycetidae</taxon>
        <taxon>Microascales</taxon>
        <taxon>Ceratocystidaceae</taxon>
        <taxon>Thielaviopsis</taxon>
    </lineage>
</organism>
<dbReference type="InterPro" id="IPR051057">
    <property type="entry name" value="PI-PLC_domain"/>
</dbReference>
<dbReference type="GO" id="GO:0008081">
    <property type="term" value="F:phosphoric diester hydrolase activity"/>
    <property type="evidence" value="ECO:0007669"/>
    <property type="project" value="InterPro"/>
</dbReference>
<name>A0A0F4ZDP0_9PEZI</name>
<gene>
    <name evidence="2" type="ORF">TD95_004906</name>
</gene>
<feature type="chain" id="PRO_5002482442" description="Phosphatidylinositol-specific phospholipase C X domain-containing protein" evidence="1">
    <location>
        <begin position="21"/>
        <end position="290"/>
    </location>
</feature>
<dbReference type="AlphaFoldDB" id="A0A0F4ZDP0"/>
<evidence type="ECO:0000313" key="2">
    <source>
        <dbReference type="EMBL" id="KKA28719.1"/>
    </source>
</evidence>
<evidence type="ECO:0008006" key="4">
    <source>
        <dbReference type="Google" id="ProtNLM"/>
    </source>
</evidence>
<keyword evidence="1" id="KW-0732">Signal</keyword>
<dbReference type="GO" id="GO:0006629">
    <property type="term" value="P:lipid metabolic process"/>
    <property type="evidence" value="ECO:0007669"/>
    <property type="project" value="InterPro"/>
</dbReference>
<keyword evidence="3" id="KW-1185">Reference proteome</keyword>
<dbReference type="Gene3D" id="3.20.20.190">
    <property type="entry name" value="Phosphatidylinositol (PI) phosphodiesterase"/>
    <property type="match status" value="1"/>
</dbReference>